<proteinExistence type="predicted"/>
<reference evidence="1" key="1">
    <citation type="submission" date="2024-01" db="EMBL/GenBank/DDBJ databases">
        <authorList>
            <person name="Zhu Q."/>
        </authorList>
    </citation>
    <scope>NUCLEOTIDE SEQUENCE</scope>
</reference>
<dbReference type="EMBL" id="PP079243">
    <property type="protein sequence ID" value="WVK89973.1"/>
    <property type="molecule type" value="Genomic_DNA"/>
</dbReference>
<accession>A0AAX4JHV7</accession>
<dbReference type="Proteomes" id="UP001432380">
    <property type="component" value="Segment"/>
</dbReference>
<name>A0AAX4JHV7_9CAUD</name>
<evidence type="ECO:0000313" key="2">
    <source>
        <dbReference type="Proteomes" id="UP001432380"/>
    </source>
</evidence>
<organism evidence="1 2">
    <name type="scientific">Burkholderia phage vB_BpP_HN02</name>
    <dbReference type="NCBI Taxonomy" id="3116925"/>
    <lineage>
        <taxon>Viruses</taxon>
        <taxon>Duplodnaviria</taxon>
        <taxon>Heunggongvirae</taxon>
        <taxon>Uroviricota</taxon>
        <taxon>Caudoviricetes</taxon>
        <taxon>Schitoviridae</taxon>
    </lineage>
</organism>
<evidence type="ECO:0000313" key="1">
    <source>
        <dbReference type="EMBL" id="WVK89973.1"/>
    </source>
</evidence>
<sequence>MAETYSFGKAAGAIRDAIMEKLKEPEERRWQLQIDKLVDANFACDPSNSMKGFMYSGQRYIHSQARTKYKSYPMLWHTLWSEMDAILLDQSMHDLKFSQVGQMIYRLLYECNDRIEARNNLPECLVQLLNEDLRNTPRKFAEGYILREGCDWRAQKQFEELLPTMEAMVVARMIM</sequence>
<protein>
    <submittedName>
        <fullName evidence="1">Uncharacterized protein</fullName>
    </submittedName>
</protein>